<dbReference type="PANTHER" id="PTHR47150">
    <property type="entry name" value="OS12G0169200 PROTEIN"/>
    <property type="match status" value="1"/>
</dbReference>
<dbReference type="InterPro" id="IPR006912">
    <property type="entry name" value="Harbinger_derived_prot"/>
</dbReference>
<dbReference type="Proteomes" id="UP000326396">
    <property type="component" value="Linkage Group LG5"/>
</dbReference>
<organism evidence="1 2">
    <name type="scientific">Mikania micrantha</name>
    <name type="common">bitter vine</name>
    <dbReference type="NCBI Taxonomy" id="192012"/>
    <lineage>
        <taxon>Eukaryota</taxon>
        <taxon>Viridiplantae</taxon>
        <taxon>Streptophyta</taxon>
        <taxon>Embryophyta</taxon>
        <taxon>Tracheophyta</taxon>
        <taxon>Spermatophyta</taxon>
        <taxon>Magnoliopsida</taxon>
        <taxon>eudicotyledons</taxon>
        <taxon>Gunneridae</taxon>
        <taxon>Pentapetalae</taxon>
        <taxon>asterids</taxon>
        <taxon>campanulids</taxon>
        <taxon>Asterales</taxon>
        <taxon>Asteraceae</taxon>
        <taxon>Asteroideae</taxon>
        <taxon>Heliantheae alliance</taxon>
        <taxon>Eupatorieae</taxon>
        <taxon>Mikania</taxon>
    </lineage>
</organism>
<evidence type="ECO:0000313" key="1">
    <source>
        <dbReference type="EMBL" id="KAD3642010.1"/>
    </source>
</evidence>
<reference evidence="1 2" key="1">
    <citation type="submission" date="2019-05" db="EMBL/GenBank/DDBJ databases">
        <title>Mikania micrantha, genome provides insights into the molecular mechanism of rapid growth.</title>
        <authorList>
            <person name="Liu B."/>
        </authorList>
    </citation>
    <scope>NUCLEOTIDE SEQUENCE [LARGE SCALE GENOMIC DNA]</scope>
    <source>
        <strain evidence="1">NLD-2019</strain>
        <tissue evidence="1">Leaf</tissue>
    </source>
</reference>
<accession>A0A5N6MP21</accession>
<gene>
    <name evidence="1" type="ORF">E3N88_31234</name>
</gene>
<evidence type="ECO:0000313" key="2">
    <source>
        <dbReference type="Proteomes" id="UP000326396"/>
    </source>
</evidence>
<protein>
    <submittedName>
        <fullName evidence="1">Uncharacterized protein</fullName>
    </submittedName>
</protein>
<dbReference type="PANTHER" id="PTHR47150:SF4">
    <property type="entry name" value="HARBINGER TRANSPOSASE-DERIVED PROTEIN-RELATED"/>
    <property type="match status" value="1"/>
</dbReference>
<name>A0A5N6MP21_9ASTR</name>
<sequence length="204" mass="23180">MAPLTSAIVAGEATYSKQYHGTCHFAKLPAWKPTVGSTLVVNLEQKPDNENVNYHHLSELNEHPDEDIVDNYKGFGLGSGLGEFSGFDYPARIWGDEEEHTVAAGGDGGGLGKKWHMIQHPARAWKPSRIRNALYACVILHNMIIEDNGRAICEFYEEDDPNLLEHVEINEEEKQANRRMLRNEDTHANLKADLIEHLWKNRFY</sequence>
<dbReference type="OrthoDB" id="2507073at2759"/>
<keyword evidence="2" id="KW-1185">Reference proteome</keyword>
<dbReference type="Pfam" id="PF04827">
    <property type="entry name" value="Plant_tran"/>
    <property type="match status" value="1"/>
</dbReference>
<dbReference type="EMBL" id="SZYD01000015">
    <property type="protein sequence ID" value="KAD3642010.1"/>
    <property type="molecule type" value="Genomic_DNA"/>
</dbReference>
<dbReference type="AlphaFoldDB" id="A0A5N6MP21"/>
<comment type="caution">
    <text evidence="1">The sequence shown here is derived from an EMBL/GenBank/DDBJ whole genome shotgun (WGS) entry which is preliminary data.</text>
</comment>
<proteinExistence type="predicted"/>